<organism evidence="10">
    <name type="scientific">freshwater metagenome</name>
    <dbReference type="NCBI Taxonomy" id="449393"/>
    <lineage>
        <taxon>unclassified sequences</taxon>
        <taxon>metagenomes</taxon>
        <taxon>ecological metagenomes</taxon>
    </lineage>
</organism>
<dbReference type="InterPro" id="IPR026017">
    <property type="entry name" value="Lumazine-bd_dom"/>
</dbReference>
<dbReference type="Pfam" id="PF00677">
    <property type="entry name" value="Lum_binding"/>
    <property type="match status" value="2"/>
</dbReference>
<feature type="domain" description="Lumazine-binding" evidence="9">
    <location>
        <begin position="1"/>
        <end position="96"/>
    </location>
</feature>
<evidence type="ECO:0000259" key="9">
    <source>
        <dbReference type="PROSITE" id="PS51177"/>
    </source>
</evidence>
<evidence type="ECO:0000256" key="4">
    <source>
        <dbReference type="ARBA" id="ARBA00012827"/>
    </source>
</evidence>
<dbReference type="PIRSF" id="PIRSF000498">
    <property type="entry name" value="Riboflavin_syn_A"/>
    <property type="match status" value="1"/>
</dbReference>
<comment type="function">
    <text evidence="2">Catalyzes the dismutation of two molecules of 6,7-dimethyl-8-ribityllumazine, resulting in the formation of riboflavin and 5-amino-6-(D-ribitylamino)uracil.</text>
</comment>
<keyword evidence="8" id="KW-0677">Repeat</keyword>
<protein>
    <recommendedName>
        <fullName evidence="5">Riboflavin synthase</fullName>
        <ecNumber evidence="4">2.5.1.9</ecNumber>
    </recommendedName>
</protein>
<keyword evidence="6" id="KW-0686">Riboflavin biosynthesis</keyword>
<dbReference type="InterPro" id="IPR001783">
    <property type="entry name" value="Lumazine-bd"/>
</dbReference>
<evidence type="ECO:0000256" key="1">
    <source>
        <dbReference type="ARBA" id="ARBA00000968"/>
    </source>
</evidence>
<dbReference type="CDD" id="cd00402">
    <property type="entry name" value="Riboflavin_synthase_like"/>
    <property type="match status" value="1"/>
</dbReference>
<dbReference type="FunFam" id="2.40.30.20:FF:000004">
    <property type="entry name" value="Riboflavin synthase, alpha subunit"/>
    <property type="match status" value="1"/>
</dbReference>
<dbReference type="Gene3D" id="2.40.30.20">
    <property type="match status" value="2"/>
</dbReference>
<dbReference type="PROSITE" id="PS51177">
    <property type="entry name" value="LUMAZINE_BIND"/>
    <property type="match status" value="2"/>
</dbReference>
<accession>A0A6J7UJ49</accession>
<evidence type="ECO:0000256" key="3">
    <source>
        <dbReference type="ARBA" id="ARBA00004887"/>
    </source>
</evidence>
<dbReference type="NCBIfam" id="TIGR00187">
    <property type="entry name" value="ribE"/>
    <property type="match status" value="1"/>
</dbReference>
<evidence type="ECO:0000256" key="6">
    <source>
        <dbReference type="ARBA" id="ARBA00022619"/>
    </source>
</evidence>
<dbReference type="InterPro" id="IPR017938">
    <property type="entry name" value="Riboflavin_synthase-like_b-brl"/>
</dbReference>
<dbReference type="PANTHER" id="PTHR21098">
    <property type="entry name" value="RIBOFLAVIN SYNTHASE ALPHA CHAIN"/>
    <property type="match status" value="1"/>
</dbReference>
<evidence type="ECO:0000256" key="7">
    <source>
        <dbReference type="ARBA" id="ARBA00022679"/>
    </source>
</evidence>
<dbReference type="EMBL" id="CAFBQU010000034">
    <property type="protein sequence ID" value="CAB5066544.1"/>
    <property type="molecule type" value="Genomic_DNA"/>
</dbReference>
<keyword evidence="7" id="KW-0808">Transferase</keyword>
<dbReference type="GO" id="GO:0004746">
    <property type="term" value="F:riboflavin synthase activity"/>
    <property type="evidence" value="ECO:0007669"/>
    <property type="project" value="UniProtKB-EC"/>
</dbReference>
<evidence type="ECO:0000256" key="5">
    <source>
        <dbReference type="ARBA" id="ARBA00013950"/>
    </source>
</evidence>
<dbReference type="NCBIfam" id="NF006767">
    <property type="entry name" value="PRK09289.1"/>
    <property type="match status" value="1"/>
</dbReference>
<dbReference type="SUPFAM" id="SSF63380">
    <property type="entry name" value="Riboflavin synthase domain-like"/>
    <property type="match status" value="2"/>
</dbReference>
<evidence type="ECO:0000256" key="8">
    <source>
        <dbReference type="ARBA" id="ARBA00022737"/>
    </source>
</evidence>
<dbReference type="EC" id="2.5.1.9" evidence="4"/>
<reference evidence="10" key="1">
    <citation type="submission" date="2020-05" db="EMBL/GenBank/DDBJ databases">
        <authorList>
            <person name="Chiriac C."/>
            <person name="Salcher M."/>
            <person name="Ghai R."/>
            <person name="Kavagutti S V."/>
        </authorList>
    </citation>
    <scope>NUCLEOTIDE SEQUENCE</scope>
</reference>
<name>A0A6J7UJ49_9ZZZZ</name>
<proteinExistence type="predicted"/>
<dbReference type="AlphaFoldDB" id="A0A6J7UJ49"/>
<sequence>MFTGIVEELGRVISRRGPRLRISASTVLDGSELGASIAVNGCCLTLVSSDTTAGNSWWEADVSEETYQRTNLNDIEDGAVVNLERPMALGERLGGHIVLGHVDGVGTVVQAAPELRIRIAPELMVYLVEKGSVTVDGISLTAFNLGDDTFDVAVIPHTCEVTTLGVRRAGDRVNIEMDVLAKHVERLLTAHIKK</sequence>
<dbReference type="GO" id="GO:0009231">
    <property type="term" value="P:riboflavin biosynthetic process"/>
    <property type="evidence" value="ECO:0007669"/>
    <property type="project" value="UniProtKB-KW"/>
</dbReference>
<feature type="domain" description="Lumazine-binding" evidence="9">
    <location>
        <begin position="97"/>
        <end position="188"/>
    </location>
</feature>
<dbReference type="PANTHER" id="PTHR21098:SF12">
    <property type="entry name" value="RIBOFLAVIN SYNTHASE"/>
    <property type="match status" value="1"/>
</dbReference>
<evidence type="ECO:0000313" key="10">
    <source>
        <dbReference type="EMBL" id="CAB5066544.1"/>
    </source>
</evidence>
<comment type="pathway">
    <text evidence="3">Cofactor biosynthesis; riboflavin biosynthesis; riboflavin from 2-hydroxy-3-oxobutyl phosphate and 5-amino-6-(D-ribitylamino)uracil: step 2/2.</text>
</comment>
<comment type="catalytic activity">
    <reaction evidence="1">
        <text>2 6,7-dimethyl-8-(1-D-ribityl)lumazine + H(+) = 5-amino-6-(D-ribitylamino)uracil + riboflavin</text>
        <dbReference type="Rhea" id="RHEA:20772"/>
        <dbReference type="ChEBI" id="CHEBI:15378"/>
        <dbReference type="ChEBI" id="CHEBI:15934"/>
        <dbReference type="ChEBI" id="CHEBI:57986"/>
        <dbReference type="ChEBI" id="CHEBI:58201"/>
        <dbReference type="EC" id="2.5.1.9"/>
    </reaction>
</comment>
<dbReference type="InterPro" id="IPR023366">
    <property type="entry name" value="ATP_synth_asu-like_sf"/>
</dbReference>
<evidence type="ECO:0000256" key="2">
    <source>
        <dbReference type="ARBA" id="ARBA00002803"/>
    </source>
</evidence>
<gene>
    <name evidence="10" type="ORF">UFOPK4347_01216</name>
</gene>